<proteinExistence type="predicted"/>
<evidence type="ECO:0000313" key="1">
    <source>
        <dbReference type="EMBL" id="CAL1264240.1"/>
    </source>
</evidence>
<keyword evidence="2" id="KW-1185">Reference proteome</keyword>
<dbReference type="AlphaFoldDB" id="A0AAV1YZ60"/>
<reference evidence="1 2" key="1">
    <citation type="submission" date="2024-04" db="EMBL/GenBank/DDBJ databases">
        <authorList>
            <person name="Rising A."/>
            <person name="Reimegard J."/>
            <person name="Sonavane S."/>
            <person name="Akerstrom W."/>
            <person name="Nylinder S."/>
            <person name="Hedman E."/>
            <person name="Kallberg Y."/>
        </authorList>
    </citation>
    <scope>NUCLEOTIDE SEQUENCE [LARGE SCALE GENOMIC DNA]</scope>
</reference>
<accession>A0AAV1YZ60</accession>
<sequence>MCNYQRKTERLKHLRKLISNKRFLYKTERSSAEPGSIV</sequence>
<evidence type="ECO:0000313" key="2">
    <source>
        <dbReference type="Proteomes" id="UP001497382"/>
    </source>
</evidence>
<gene>
    <name evidence="1" type="ORF">LARSCL_LOCUS1910</name>
</gene>
<name>A0AAV1YZ60_9ARAC</name>
<dbReference type="Proteomes" id="UP001497382">
    <property type="component" value="Unassembled WGS sequence"/>
</dbReference>
<dbReference type="EMBL" id="CAXIEN010000011">
    <property type="protein sequence ID" value="CAL1264240.1"/>
    <property type="molecule type" value="Genomic_DNA"/>
</dbReference>
<protein>
    <submittedName>
        <fullName evidence="1">Uncharacterized protein</fullName>
    </submittedName>
</protein>
<organism evidence="1 2">
    <name type="scientific">Larinioides sclopetarius</name>
    <dbReference type="NCBI Taxonomy" id="280406"/>
    <lineage>
        <taxon>Eukaryota</taxon>
        <taxon>Metazoa</taxon>
        <taxon>Ecdysozoa</taxon>
        <taxon>Arthropoda</taxon>
        <taxon>Chelicerata</taxon>
        <taxon>Arachnida</taxon>
        <taxon>Araneae</taxon>
        <taxon>Araneomorphae</taxon>
        <taxon>Entelegynae</taxon>
        <taxon>Araneoidea</taxon>
        <taxon>Araneidae</taxon>
        <taxon>Larinioides</taxon>
    </lineage>
</organism>
<comment type="caution">
    <text evidence="1">The sequence shown here is derived from an EMBL/GenBank/DDBJ whole genome shotgun (WGS) entry which is preliminary data.</text>
</comment>